<protein>
    <recommendedName>
        <fullName evidence="1">Lambda phage tail tube protein N-terminal domain-containing protein</fullName>
    </recommendedName>
</protein>
<proteinExistence type="predicted"/>
<dbReference type="Pfam" id="PF16461">
    <property type="entry name" value="Phage_TTP_12"/>
    <property type="match status" value="1"/>
</dbReference>
<dbReference type="NCBIfam" id="NF047353">
    <property type="entry name" value="tube_lmo2291"/>
    <property type="match status" value="1"/>
</dbReference>
<dbReference type="AlphaFoldDB" id="A0A7C7D7W3"/>
<evidence type="ECO:0000313" key="3">
    <source>
        <dbReference type="Proteomes" id="UP000553059"/>
    </source>
</evidence>
<evidence type="ECO:0000313" key="2">
    <source>
        <dbReference type="EMBL" id="HHY28454.1"/>
    </source>
</evidence>
<evidence type="ECO:0000259" key="1">
    <source>
        <dbReference type="Pfam" id="PF16461"/>
    </source>
</evidence>
<sequence length="146" mass="15308">MSDDVKRALGTKLKVGKGPTPTPVAVAGLTSISGLELSADTIDTTTLDSDGGYRTFIAGFKDAGEVSLEGYLIPTTGKGQKELYELFESGDTEDFTIEFPPETGTKWEFKGVVTGFSTSADLEDPLSFSATIKVSGKPTLTVGTGE</sequence>
<gene>
    <name evidence="2" type="ORF">GX523_17270</name>
</gene>
<feature type="domain" description="Lambda phage tail tube protein N-terminal" evidence="1">
    <location>
        <begin position="26"/>
        <end position="141"/>
    </location>
</feature>
<comment type="caution">
    <text evidence="2">The sequence shown here is derived from an EMBL/GenBank/DDBJ whole genome shotgun (WGS) entry which is preliminary data.</text>
</comment>
<accession>A0A7C7D7W3</accession>
<dbReference type="Proteomes" id="UP000553059">
    <property type="component" value="Unassembled WGS sequence"/>
</dbReference>
<dbReference type="InterPro" id="IPR032494">
    <property type="entry name" value="Phage_TTP_N"/>
</dbReference>
<dbReference type="EMBL" id="DUTF01000365">
    <property type="protein sequence ID" value="HHY28454.1"/>
    <property type="molecule type" value="Genomic_DNA"/>
</dbReference>
<organism evidence="2 3">
    <name type="scientific">Desulfitobacterium dehalogenans</name>
    <dbReference type="NCBI Taxonomy" id="36854"/>
    <lineage>
        <taxon>Bacteria</taxon>
        <taxon>Bacillati</taxon>
        <taxon>Bacillota</taxon>
        <taxon>Clostridia</taxon>
        <taxon>Eubacteriales</taxon>
        <taxon>Desulfitobacteriaceae</taxon>
        <taxon>Desulfitobacterium</taxon>
    </lineage>
</organism>
<name>A0A7C7D7W3_9FIRM</name>
<dbReference type="Gene3D" id="4.10.410.40">
    <property type="match status" value="1"/>
</dbReference>
<reference evidence="2 3" key="1">
    <citation type="journal article" date="2020" name="Biotechnol. Biofuels">
        <title>New insights from the biogas microbiome by comprehensive genome-resolved metagenomics of nearly 1600 species originating from multiple anaerobic digesters.</title>
        <authorList>
            <person name="Campanaro S."/>
            <person name="Treu L."/>
            <person name="Rodriguez-R L.M."/>
            <person name="Kovalovszki A."/>
            <person name="Ziels R.M."/>
            <person name="Maus I."/>
            <person name="Zhu X."/>
            <person name="Kougias P.G."/>
            <person name="Basile A."/>
            <person name="Luo G."/>
            <person name="Schluter A."/>
            <person name="Konstantinidis K.T."/>
            <person name="Angelidaki I."/>
        </authorList>
    </citation>
    <scope>NUCLEOTIDE SEQUENCE [LARGE SCALE GENOMIC DNA]</scope>
    <source>
        <strain evidence="2">AS05jafATM_4</strain>
    </source>
</reference>